<evidence type="ECO:0000256" key="4">
    <source>
        <dbReference type="ARBA" id="ARBA00022989"/>
    </source>
</evidence>
<feature type="transmembrane region" description="Helical" evidence="7">
    <location>
        <begin position="149"/>
        <end position="166"/>
    </location>
</feature>
<dbReference type="PANTHER" id="PTHR19139">
    <property type="entry name" value="AQUAPORIN TRANSPORTER"/>
    <property type="match status" value="1"/>
</dbReference>
<evidence type="ECO:0000313" key="8">
    <source>
        <dbReference type="EMBL" id="TSP09673.1"/>
    </source>
</evidence>
<keyword evidence="5 7" id="KW-0472">Membrane</keyword>
<proteinExistence type="inferred from homology"/>
<feature type="transmembrane region" description="Helical" evidence="7">
    <location>
        <begin position="39"/>
        <end position="65"/>
    </location>
</feature>
<accession>A0ABY3EFG2</accession>
<dbReference type="PANTHER" id="PTHR19139:SF199">
    <property type="entry name" value="MIP17260P"/>
    <property type="match status" value="1"/>
</dbReference>
<organism evidence="8 9">
    <name type="scientific">Cupriavidus campinensis</name>
    <dbReference type="NCBI Taxonomy" id="151783"/>
    <lineage>
        <taxon>Bacteria</taxon>
        <taxon>Pseudomonadati</taxon>
        <taxon>Pseudomonadota</taxon>
        <taxon>Betaproteobacteria</taxon>
        <taxon>Burkholderiales</taxon>
        <taxon>Burkholderiaceae</taxon>
        <taxon>Cupriavidus</taxon>
    </lineage>
</organism>
<feature type="transmembrane region" description="Helical" evidence="7">
    <location>
        <begin position="125"/>
        <end position="142"/>
    </location>
</feature>
<dbReference type="Pfam" id="PF00230">
    <property type="entry name" value="MIP"/>
    <property type="match status" value="1"/>
</dbReference>
<dbReference type="PRINTS" id="PR00783">
    <property type="entry name" value="MINTRINSICP"/>
</dbReference>
<comment type="subcellular location">
    <subcellularLocation>
        <location evidence="1">Membrane</location>
        <topology evidence="1">Multi-pass membrane protein</topology>
    </subcellularLocation>
</comment>
<evidence type="ECO:0000256" key="2">
    <source>
        <dbReference type="ARBA" id="ARBA00006175"/>
    </source>
</evidence>
<sequence>MPTLARRLVAEGIGTALLVAIVVGSGIRAERLADGDTALALLCNALATGAGLLALLVSFGSISGGHLNPVASLSAWLQGRLTAREALPYGMAQSTGAVAGAMAAHAMFGLPVLEMSTQVRTGGGMWWSECLATFGLVGLAMATARTRPASVPFVVAGYITAGYWFTSSTSFANPALTLACALTDTFTGIRPGDVPAFVLAQIGGALVATRLFQWLCPAEYPAECPVEGLLPAAVELHAEDRAAGLRGPGFGGRGERDAIDVAGAAVGVERA</sequence>
<evidence type="ECO:0000256" key="1">
    <source>
        <dbReference type="ARBA" id="ARBA00004141"/>
    </source>
</evidence>
<comment type="similarity">
    <text evidence="2 6">Belongs to the MIP/aquaporin (TC 1.A.8) family.</text>
</comment>
<dbReference type="InterPro" id="IPR000425">
    <property type="entry name" value="MIP"/>
</dbReference>
<reference evidence="8 9" key="1">
    <citation type="submission" date="2019-05" db="EMBL/GenBank/DDBJ databases">
        <title>Whole genome sequence analysis of Cupriavidus campinensis S14E4C strain.</title>
        <authorList>
            <person name="Abbaszade G."/>
            <person name="Szabo A."/>
            <person name="Toumi M."/>
            <person name="Toth E."/>
        </authorList>
    </citation>
    <scope>NUCLEOTIDE SEQUENCE [LARGE SCALE GENOMIC DNA]</scope>
    <source>
        <strain evidence="8 9">S14E4C</strain>
    </source>
</reference>
<name>A0ABY3EFG2_9BURK</name>
<evidence type="ECO:0000256" key="7">
    <source>
        <dbReference type="SAM" id="Phobius"/>
    </source>
</evidence>
<dbReference type="SUPFAM" id="SSF81338">
    <property type="entry name" value="Aquaporin-like"/>
    <property type="match status" value="1"/>
</dbReference>
<keyword evidence="6" id="KW-0813">Transport</keyword>
<protein>
    <submittedName>
        <fullName evidence="8">Aquaporin family protein</fullName>
    </submittedName>
</protein>
<feature type="transmembrane region" description="Helical" evidence="7">
    <location>
        <begin position="86"/>
        <end position="113"/>
    </location>
</feature>
<evidence type="ECO:0000256" key="6">
    <source>
        <dbReference type="RuleBase" id="RU000477"/>
    </source>
</evidence>
<dbReference type="InterPro" id="IPR023271">
    <property type="entry name" value="Aquaporin-like"/>
</dbReference>
<dbReference type="Gene3D" id="1.20.1080.10">
    <property type="entry name" value="Glycerol uptake facilitator protein"/>
    <property type="match status" value="2"/>
</dbReference>
<dbReference type="EMBL" id="VCIZ01000023">
    <property type="protein sequence ID" value="TSP09673.1"/>
    <property type="molecule type" value="Genomic_DNA"/>
</dbReference>
<gene>
    <name evidence="8" type="ORF">FGG12_26655</name>
</gene>
<evidence type="ECO:0000256" key="3">
    <source>
        <dbReference type="ARBA" id="ARBA00022692"/>
    </source>
</evidence>
<keyword evidence="3 6" id="KW-0812">Transmembrane</keyword>
<comment type="caution">
    <text evidence="8">The sequence shown here is derived from an EMBL/GenBank/DDBJ whole genome shotgun (WGS) entry which is preliminary data.</text>
</comment>
<keyword evidence="9" id="KW-1185">Reference proteome</keyword>
<evidence type="ECO:0000256" key="5">
    <source>
        <dbReference type="ARBA" id="ARBA00023136"/>
    </source>
</evidence>
<dbReference type="Proteomes" id="UP000318943">
    <property type="component" value="Unassembled WGS sequence"/>
</dbReference>
<dbReference type="InterPro" id="IPR034294">
    <property type="entry name" value="Aquaporin_transptr"/>
</dbReference>
<evidence type="ECO:0000313" key="9">
    <source>
        <dbReference type="Proteomes" id="UP000318943"/>
    </source>
</evidence>
<keyword evidence="4 7" id="KW-1133">Transmembrane helix</keyword>